<evidence type="ECO:0000313" key="2">
    <source>
        <dbReference type="Proteomes" id="UP000887013"/>
    </source>
</evidence>
<dbReference type="Proteomes" id="UP000887013">
    <property type="component" value="Unassembled WGS sequence"/>
</dbReference>
<keyword evidence="2" id="KW-1185">Reference proteome</keyword>
<organism evidence="1 2">
    <name type="scientific">Nephila pilipes</name>
    <name type="common">Giant wood spider</name>
    <name type="synonym">Nephila maculata</name>
    <dbReference type="NCBI Taxonomy" id="299642"/>
    <lineage>
        <taxon>Eukaryota</taxon>
        <taxon>Metazoa</taxon>
        <taxon>Ecdysozoa</taxon>
        <taxon>Arthropoda</taxon>
        <taxon>Chelicerata</taxon>
        <taxon>Arachnida</taxon>
        <taxon>Araneae</taxon>
        <taxon>Araneomorphae</taxon>
        <taxon>Entelegynae</taxon>
        <taxon>Araneoidea</taxon>
        <taxon>Nephilidae</taxon>
        <taxon>Nephila</taxon>
    </lineage>
</organism>
<dbReference type="EMBL" id="BMAW01023618">
    <property type="protein sequence ID" value="GFT83605.1"/>
    <property type="molecule type" value="Genomic_DNA"/>
</dbReference>
<sequence length="101" mass="11596">MYFYTVPPTKYGNPPIEVIVQYSAFCPKTRLAPPSQPMARSWIFPFKGILDISTPYSVVSIRTRCDESTFHQWSLFCLRSRGLPPLSNLVNIGSCPNVWFY</sequence>
<reference evidence="1" key="1">
    <citation type="submission" date="2020-08" db="EMBL/GenBank/DDBJ databases">
        <title>Multicomponent nature underlies the extraordinary mechanical properties of spider dragline silk.</title>
        <authorList>
            <person name="Kono N."/>
            <person name="Nakamura H."/>
            <person name="Mori M."/>
            <person name="Yoshida Y."/>
            <person name="Ohtoshi R."/>
            <person name="Malay A.D."/>
            <person name="Moran D.A.P."/>
            <person name="Tomita M."/>
            <person name="Numata K."/>
            <person name="Arakawa K."/>
        </authorList>
    </citation>
    <scope>NUCLEOTIDE SEQUENCE</scope>
</reference>
<accession>A0A8X6PSM5</accession>
<evidence type="ECO:0000313" key="1">
    <source>
        <dbReference type="EMBL" id="GFT83605.1"/>
    </source>
</evidence>
<protein>
    <submittedName>
        <fullName evidence="1">Uncharacterized protein</fullName>
    </submittedName>
</protein>
<comment type="caution">
    <text evidence="1">The sequence shown here is derived from an EMBL/GenBank/DDBJ whole genome shotgun (WGS) entry which is preliminary data.</text>
</comment>
<gene>
    <name evidence="1" type="ORF">NPIL_118841</name>
</gene>
<proteinExistence type="predicted"/>
<name>A0A8X6PSM5_NEPPI</name>
<dbReference type="AlphaFoldDB" id="A0A8X6PSM5"/>